<evidence type="ECO:0000313" key="2">
    <source>
        <dbReference type="EMBL" id="ACC72462.1"/>
    </source>
</evidence>
<feature type="transmembrane region" description="Helical" evidence="1">
    <location>
        <begin position="21"/>
        <end position="39"/>
    </location>
</feature>
<reference evidence="3" key="1">
    <citation type="journal article" date="2014" name="Stand. Genomic Sci.">
        <title>Complete genome sequence of Burkholderia phymatum STM815(T), a broad host range and efficient nitrogen-fixing symbiont of Mimosa species.</title>
        <authorList>
            <person name="Moulin L."/>
            <person name="Klonowska A."/>
            <person name="Caroline B."/>
            <person name="Booth K."/>
            <person name="Vriezen J.A."/>
            <person name="Melkonian R."/>
            <person name="James E.K."/>
            <person name="Young J.P."/>
            <person name="Bena G."/>
            <person name="Hauser L."/>
            <person name="Land M."/>
            <person name="Kyrpides N."/>
            <person name="Bruce D."/>
            <person name="Chain P."/>
            <person name="Copeland A."/>
            <person name="Pitluck S."/>
            <person name="Woyke T."/>
            <person name="Lizotte-Waniewski M."/>
            <person name="Bristow J."/>
            <person name="Riley M."/>
        </authorList>
    </citation>
    <scope>NUCLEOTIDE SEQUENCE [LARGE SCALE GENOMIC DNA]</scope>
    <source>
        <strain evidence="3">DSM 17167 / CIP 108236 / LMG 21445 / STM815</strain>
    </source>
</reference>
<evidence type="ECO:0000256" key="1">
    <source>
        <dbReference type="SAM" id="Phobius"/>
    </source>
</evidence>
<sequence length="181" mass="19753">MAGRVIDYIAGRIGLIARRNPVLWVAGALLLLHGAMSFARRPFHAPAQRHDSALILFYSYPVAASPAYAPFHHVRRYAVQTTMQWSAVAYGLPDSHNIAQGRQRFRHGSAPGNPYLAPLEGAQAAQSSALPSYGFGLPSDAQSVPPTAASNNDDWSFRANPLLNLNHAHERGATFSIRHDF</sequence>
<keyword evidence="1" id="KW-1133">Transmembrane helix</keyword>
<dbReference type="KEGG" id="bph:Bphy_3306"/>
<keyword evidence="3" id="KW-1185">Reference proteome</keyword>
<organism evidence="2 3">
    <name type="scientific">Paraburkholderia phymatum (strain DSM 17167 / CIP 108236 / LMG 21445 / STM815)</name>
    <name type="common">Burkholderia phymatum</name>
    <dbReference type="NCBI Taxonomy" id="391038"/>
    <lineage>
        <taxon>Bacteria</taxon>
        <taxon>Pseudomonadati</taxon>
        <taxon>Pseudomonadota</taxon>
        <taxon>Betaproteobacteria</taxon>
        <taxon>Burkholderiales</taxon>
        <taxon>Burkholderiaceae</taxon>
        <taxon>Paraburkholderia</taxon>
    </lineage>
</organism>
<accession>B2JS85</accession>
<dbReference type="AlphaFoldDB" id="B2JS85"/>
<dbReference type="OrthoDB" id="9131505at2"/>
<proteinExistence type="predicted"/>
<name>B2JS85_PARP8</name>
<dbReference type="HOGENOM" id="CLU_1544725_0_0_4"/>
<dbReference type="eggNOG" id="ENOG50317IH">
    <property type="taxonomic scope" value="Bacteria"/>
</dbReference>
<protein>
    <submittedName>
        <fullName evidence="2">Uncharacterized protein</fullName>
    </submittedName>
</protein>
<keyword evidence="1" id="KW-0472">Membrane</keyword>
<keyword evidence="1" id="KW-0812">Transmembrane</keyword>
<dbReference type="Proteomes" id="UP000001192">
    <property type="component" value="Chromosome 2"/>
</dbReference>
<dbReference type="EMBL" id="CP001044">
    <property type="protein sequence ID" value="ACC72462.1"/>
    <property type="molecule type" value="Genomic_DNA"/>
</dbReference>
<gene>
    <name evidence="2" type="ordered locus">Bphy_3306</name>
</gene>
<evidence type="ECO:0000313" key="3">
    <source>
        <dbReference type="Proteomes" id="UP000001192"/>
    </source>
</evidence>